<name>C2K1U6_LACRM</name>
<organism evidence="1 2">
    <name type="scientific">Lacticaseibacillus rhamnosus (strain LMS2-1)</name>
    <dbReference type="NCBI Taxonomy" id="525361"/>
    <lineage>
        <taxon>Bacteria</taxon>
        <taxon>Bacillati</taxon>
        <taxon>Bacillota</taxon>
        <taxon>Bacilli</taxon>
        <taxon>Lactobacillales</taxon>
        <taxon>Lactobacillaceae</taxon>
        <taxon>Lacticaseibacillus</taxon>
    </lineage>
</organism>
<proteinExistence type="predicted"/>
<dbReference type="HOGENOM" id="CLU_3393559_0_0_9"/>
<accession>C2K1U6</accession>
<keyword evidence="2" id="KW-1185">Reference proteome</keyword>
<feature type="non-terminal residue" evidence="1">
    <location>
        <position position="1"/>
    </location>
</feature>
<reference evidence="1" key="1">
    <citation type="submission" date="2009-01" db="EMBL/GenBank/DDBJ databases">
        <authorList>
            <person name="Qin X."/>
            <person name="Bachman B."/>
            <person name="Battles P."/>
            <person name="Bell A."/>
            <person name="Bess C."/>
            <person name="Bickham C."/>
            <person name="Chaboub L."/>
            <person name="Chen D."/>
            <person name="Coyle M."/>
            <person name="Deiros D.R."/>
            <person name="Dinh H."/>
            <person name="Forbes L."/>
            <person name="Fowler G."/>
            <person name="Francisco L."/>
            <person name="Fu Q."/>
            <person name="Gubbala S."/>
            <person name="Hale W."/>
            <person name="Han Y."/>
            <person name="Hemphill L."/>
            <person name="Highlander S.K."/>
            <person name="Hirani K."/>
            <person name="Hogues M."/>
            <person name="Jackson L."/>
            <person name="Jakkamsetti A."/>
            <person name="Javaid M."/>
            <person name="Jiang H."/>
            <person name="Korchina V."/>
            <person name="Kovar C."/>
            <person name="Lara F."/>
            <person name="Lee S."/>
            <person name="Mata R."/>
            <person name="Mathew T."/>
            <person name="Moen C."/>
            <person name="Morales K."/>
            <person name="Munidasa M."/>
            <person name="Nazareth L."/>
            <person name="Ngo R."/>
            <person name="Nguyen L."/>
            <person name="Okwuonu G."/>
            <person name="Ongeri F."/>
            <person name="Patil S."/>
            <person name="Petrosino J."/>
            <person name="Pham C."/>
            <person name="Pham P."/>
            <person name="Pu L.-L."/>
            <person name="Puazo M."/>
            <person name="Raj R."/>
            <person name="Reid J."/>
            <person name="Rouhana J."/>
            <person name="Saada N."/>
            <person name="Shang Y."/>
            <person name="Simmons D."/>
            <person name="Thornton R."/>
            <person name="Warren J."/>
            <person name="Weissenberger G."/>
            <person name="Zhang J."/>
            <person name="Zhang L."/>
            <person name="Zhou C."/>
            <person name="Zhu D."/>
            <person name="Muzny D."/>
            <person name="Worley K."/>
            <person name="Gibbs R."/>
        </authorList>
    </citation>
    <scope>NUCLEOTIDE SEQUENCE [LARGE SCALE GENOMIC DNA]</scope>
    <source>
        <strain evidence="1">LMS2-1</strain>
    </source>
</reference>
<evidence type="ECO:0008006" key="3">
    <source>
        <dbReference type="Google" id="ProtNLM"/>
    </source>
</evidence>
<sequence length="32" mass="3778">KSKKRSRKTFRTDRAQIVNGKLRLDKPHGTRV</sequence>
<evidence type="ECO:0000313" key="1">
    <source>
        <dbReference type="EMBL" id="EEN78734.1"/>
    </source>
</evidence>
<protein>
    <recommendedName>
        <fullName evidence="3">Transposase</fullName>
    </recommendedName>
</protein>
<dbReference type="AlphaFoldDB" id="C2K1U6"/>
<comment type="caution">
    <text evidence="1">The sequence shown here is derived from an EMBL/GenBank/DDBJ whole genome shotgun (WGS) entry which is preliminary data.</text>
</comment>
<gene>
    <name evidence="1" type="ORF">HMPREF0539_3131</name>
</gene>
<dbReference type="EMBL" id="ACIZ01000142">
    <property type="protein sequence ID" value="EEN78734.1"/>
    <property type="molecule type" value="Genomic_DNA"/>
</dbReference>
<evidence type="ECO:0000313" key="2">
    <source>
        <dbReference type="Proteomes" id="UP000004525"/>
    </source>
</evidence>
<dbReference type="Proteomes" id="UP000004525">
    <property type="component" value="Unassembled WGS sequence"/>
</dbReference>